<accession>A0A915EYL9</accession>
<name>A0A915EYL9_9CEST</name>
<reference evidence="2" key="1">
    <citation type="submission" date="2022-11" db="UniProtKB">
        <authorList>
            <consortium name="WormBaseParasite"/>
        </authorList>
    </citation>
    <scope>IDENTIFICATION</scope>
</reference>
<dbReference type="AlphaFoldDB" id="A0A915EYL9"/>
<keyword evidence="1" id="KW-1185">Reference proteome</keyword>
<sequence length="155" mass="18040">VSNSQSFIFCFYPSKREVNFTKTYRKESAFCINVDDYQKLKDEMFRLTKGTNTSIQLINCTWHREREKDVAASKVTLKTPLHNLIDSRSPIGCKHCSSNFTNAKNSSGKRQLKDFFPIFKNAFMKGVCDRLIIVPWAERDMKFIAKIQINYFEGS</sequence>
<proteinExistence type="predicted"/>
<evidence type="ECO:0000313" key="1">
    <source>
        <dbReference type="Proteomes" id="UP000887562"/>
    </source>
</evidence>
<protein>
    <submittedName>
        <fullName evidence="2">Uncharacterized protein</fullName>
    </submittedName>
</protein>
<organism evidence="1 2">
    <name type="scientific">Echinococcus canadensis</name>
    <dbReference type="NCBI Taxonomy" id="519352"/>
    <lineage>
        <taxon>Eukaryota</taxon>
        <taxon>Metazoa</taxon>
        <taxon>Spiralia</taxon>
        <taxon>Lophotrochozoa</taxon>
        <taxon>Platyhelminthes</taxon>
        <taxon>Cestoda</taxon>
        <taxon>Eucestoda</taxon>
        <taxon>Cyclophyllidea</taxon>
        <taxon>Taeniidae</taxon>
        <taxon>Echinococcus</taxon>
        <taxon>Echinococcus canadensis group</taxon>
    </lineage>
</organism>
<dbReference type="WBParaSite" id="maker-E.canG7_contigs_7613-snap-gene-0.1-mRNA-1">
    <property type="protein sequence ID" value="maker-E.canG7_contigs_7613-snap-gene-0.1-mRNA-1"/>
    <property type="gene ID" value="EcG7_09491"/>
</dbReference>
<evidence type="ECO:0000313" key="2">
    <source>
        <dbReference type="WBParaSite" id="maker-E.canG7_contigs_7613-snap-gene-0.1-mRNA-1"/>
    </source>
</evidence>
<dbReference type="Proteomes" id="UP000887562">
    <property type="component" value="Unplaced"/>
</dbReference>